<dbReference type="InterPro" id="IPR008928">
    <property type="entry name" value="6-hairpin_glycosidase_sf"/>
</dbReference>
<keyword evidence="9" id="KW-1185">Reference proteome</keyword>
<dbReference type="Pfam" id="PF17390">
    <property type="entry name" value="Bac_rhamnosid_C"/>
    <property type="match status" value="1"/>
</dbReference>
<dbReference type="AlphaFoldDB" id="A0A2R5EVW6"/>
<accession>A0A2R5EVW6</accession>
<dbReference type="EC" id="3.2.1.40" evidence="2"/>
<dbReference type="InterPro" id="IPR035398">
    <property type="entry name" value="Bac_rhamnosid_C"/>
</dbReference>
<dbReference type="Gene3D" id="2.60.420.10">
    <property type="entry name" value="Maltose phosphorylase, domain 3"/>
    <property type="match status" value="1"/>
</dbReference>
<dbReference type="SUPFAM" id="SSF48208">
    <property type="entry name" value="Six-hairpin glycosidases"/>
    <property type="match status" value="1"/>
</dbReference>
<organism evidence="8 9">
    <name type="scientific">Paenibacillus agaridevorans</name>
    <dbReference type="NCBI Taxonomy" id="171404"/>
    <lineage>
        <taxon>Bacteria</taxon>
        <taxon>Bacillati</taxon>
        <taxon>Bacillota</taxon>
        <taxon>Bacilli</taxon>
        <taxon>Bacillales</taxon>
        <taxon>Paenibacillaceae</taxon>
        <taxon>Paenibacillus</taxon>
    </lineage>
</organism>
<dbReference type="Pfam" id="PF08531">
    <property type="entry name" value="Bac_rhamnosid_N"/>
    <property type="match status" value="1"/>
</dbReference>
<dbReference type="PANTHER" id="PTHR33307">
    <property type="entry name" value="ALPHA-RHAMNOSIDASE (EUROFUNG)"/>
    <property type="match status" value="1"/>
</dbReference>
<dbReference type="Proteomes" id="UP000245202">
    <property type="component" value="Unassembled WGS sequence"/>
</dbReference>
<feature type="domain" description="Alpha-L-rhamnosidase C-terminal" evidence="7">
    <location>
        <begin position="628"/>
        <end position="696"/>
    </location>
</feature>
<dbReference type="Gene3D" id="1.50.10.10">
    <property type="match status" value="1"/>
</dbReference>
<dbReference type="InterPro" id="IPR008902">
    <property type="entry name" value="Rhamnosid_concanavalin"/>
</dbReference>
<evidence type="ECO:0000259" key="7">
    <source>
        <dbReference type="Pfam" id="PF17390"/>
    </source>
</evidence>
<dbReference type="InterPro" id="IPR016007">
    <property type="entry name" value="Alpha_rhamnosid"/>
</dbReference>
<dbReference type="Gene3D" id="2.60.120.260">
    <property type="entry name" value="Galactose-binding domain-like"/>
    <property type="match status" value="2"/>
</dbReference>
<evidence type="ECO:0000256" key="3">
    <source>
        <dbReference type="ARBA" id="ARBA00022801"/>
    </source>
</evidence>
<dbReference type="Pfam" id="PF17389">
    <property type="entry name" value="Bac_rhamnosid6H"/>
    <property type="match status" value="1"/>
</dbReference>
<proteinExistence type="predicted"/>
<dbReference type="EMBL" id="BDQX01000281">
    <property type="protein sequence ID" value="GBG09799.1"/>
    <property type="molecule type" value="Genomic_DNA"/>
</dbReference>
<protein>
    <recommendedName>
        <fullName evidence="2">alpha-L-rhamnosidase</fullName>
        <ecNumber evidence="2">3.2.1.40</ecNumber>
    </recommendedName>
</protein>
<dbReference type="GO" id="GO:0005975">
    <property type="term" value="P:carbohydrate metabolic process"/>
    <property type="evidence" value="ECO:0007669"/>
    <property type="project" value="InterPro"/>
</dbReference>
<name>A0A2R5EVW6_9BACL</name>
<dbReference type="Pfam" id="PF05592">
    <property type="entry name" value="Bac_rhamnosid"/>
    <property type="match status" value="1"/>
</dbReference>
<feature type="domain" description="Alpha-L-rhamnosidase six-hairpin glycosidase" evidence="6">
    <location>
        <begin position="284"/>
        <end position="626"/>
    </location>
</feature>
<evidence type="ECO:0000256" key="1">
    <source>
        <dbReference type="ARBA" id="ARBA00001445"/>
    </source>
</evidence>
<comment type="caution">
    <text evidence="8">The sequence shown here is derived from an EMBL/GenBank/DDBJ whole genome shotgun (WGS) entry which is preliminary data.</text>
</comment>
<feature type="domain" description="Bacterial alpha-L-rhamnosidase N-terminal" evidence="5">
    <location>
        <begin position="3"/>
        <end position="141"/>
    </location>
</feature>
<gene>
    <name evidence="8" type="ORF">PAT3040_04468</name>
</gene>
<evidence type="ECO:0000313" key="8">
    <source>
        <dbReference type="EMBL" id="GBG09799.1"/>
    </source>
</evidence>
<evidence type="ECO:0000259" key="6">
    <source>
        <dbReference type="Pfam" id="PF17389"/>
    </source>
</evidence>
<feature type="domain" description="Alpha-L-rhamnosidase concanavalin-like" evidence="4">
    <location>
        <begin position="182"/>
        <end position="268"/>
    </location>
</feature>
<evidence type="ECO:0000259" key="4">
    <source>
        <dbReference type="Pfam" id="PF05592"/>
    </source>
</evidence>
<dbReference type="GO" id="GO:0030596">
    <property type="term" value="F:alpha-L-rhamnosidase activity"/>
    <property type="evidence" value="ECO:0007669"/>
    <property type="project" value="UniProtKB-EC"/>
</dbReference>
<sequence length="753" mass="84110">MRLFIDGSRIGGYGSPAPTNPEQRKLYTAYEVTSYLRPGKVCLAAIAHYLGGGGQNYVDGLPGFRLQLEVIYEDGSSETFGTDESWQIVQEIPHACGTPYQQNRRVSAIEDYDARKLDPAWNRTDFAAEACLQAVPSGIPAHRWPMKRQRLQEGAEAELIVPSLVKQALTPGDDGAPETLRQVFDAGQILSGWPRITLPGISGTTIRLRYSEDLDEHGFVKHHVSNETSHHYYDQYKMRGDELETWQPDFSYKAFRYIEVTGYPETIRPGEQLSLVLAYTGMAELGSFDSSDELLNKLYAACIRTQKNNVLGQIVDCPHREQAQYLADSDLQAETLLYNFDARAALEKVLTDFAGGQLDDGTFPFVYPTNYDKPDFKLQIPEWDLHFCSLLWKLYMHTGDDRLILRYYDTAKRMVDYYLGIRDTNSGLVPLDKGWHISDWPYPSVDHGSNPQEQETSSAPFAVQNMKLHLAVDVLSRMAGLIGRDRDAAHYDAEARLLREAIVERLYDSAARRFRSGLGTGQIHQGVNALAVHLGLAPAGDAADIVDYIANSPWESRTVLSLPLLRALFENGQGEAAYRLISKESYPGWGYMISQGAPTMWEGWDDIESHCHAWNGYPARMLQEYVVGIRSLSPGFAEAEIAPFMPEGLSHVKAAVATPFGALSAGWERGTQESPNEYRLTLQVPTAMKAKLVLPMFKPEDCHHAVIRISDVAIWANGKVCGQAAGILGVQQIEERLELRIESGRYDLTVTGI</sequence>
<evidence type="ECO:0000256" key="2">
    <source>
        <dbReference type="ARBA" id="ARBA00012652"/>
    </source>
</evidence>
<dbReference type="InterPro" id="IPR013737">
    <property type="entry name" value="Bac_rhamnosid_N"/>
</dbReference>
<dbReference type="InterPro" id="IPR012341">
    <property type="entry name" value="6hp_glycosidase-like_sf"/>
</dbReference>
<dbReference type="PANTHER" id="PTHR33307:SF6">
    <property type="entry name" value="ALPHA-RHAMNOSIDASE (EUROFUNG)-RELATED"/>
    <property type="match status" value="1"/>
</dbReference>
<evidence type="ECO:0000313" key="9">
    <source>
        <dbReference type="Proteomes" id="UP000245202"/>
    </source>
</evidence>
<reference evidence="8 9" key="1">
    <citation type="submission" date="2017-08" db="EMBL/GenBank/DDBJ databases">
        <title>Substantial Increase in Enzyme Production by Combined Drug-Resistance Mutations in Paenibacillus agaridevorans.</title>
        <authorList>
            <person name="Tanaka Y."/>
            <person name="Funane K."/>
            <person name="Hosaka T."/>
            <person name="Shiwa Y."/>
            <person name="Fujita N."/>
            <person name="Miyazaki T."/>
            <person name="Yoshikawa H."/>
            <person name="Murakami K."/>
            <person name="Kasahara K."/>
            <person name="Inaoka T."/>
            <person name="Hiraga Y."/>
            <person name="Ochi K."/>
        </authorList>
    </citation>
    <scope>NUCLEOTIDE SEQUENCE [LARGE SCALE GENOMIC DNA]</scope>
    <source>
        <strain evidence="8 9">T-3040</strain>
    </source>
</reference>
<evidence type="ECO:0000259" key="5">
    <source>
        <dbReference type="Pfam" id="PF08531"/>
    </source>
</evidence>
<dbReference type="InterPro" id="IPR035396">
    <property type="entry name" value="Bac_rhamnosid6H"/>
</dbReference>
<keyword evidence="3" id="KW-0378">Hydrolase</keyword>
<comment type="catalytic activity">
    <reaction evidence="1">
        <text>Hydrolysis of terminal non-reducing alpha-L-rhamnose residues in alpha-L-rhamnosides.</text>
        <dbReference type="EC" id="3.2.1.40"/>
    </reaction>
</comment>